<dbReference type="PANTHER" id="PTHR43861:SF6">
    <property type="entry name" value="METHYLTRANSFERASE TYPE 11"/>
    <property type="match status" value="1"/>
</dbReference>
<gene>
    <name evidence="2" type="ORF">E1757_17570</name>
</gene>
<dbReference type="GO" id="GO:0032259">
    <property type="term" value="P:methylation"/>
    <property type="evidence" value="ECO:0007669"/>
    <property type="project" value="UniProtKB-KW"/>
</dbReference>
<dbReference type="OrthoDB" id="8773442at2"/>
<dbReference type="GO" id="GO:0008168">
    <property type="term" value="F:methyltransferase activity"/>
    <property type="evidence" value="ECO:0007669"/>
    <property type="project" value="UniProtKB-KW"/>
</dbReference>
<keyword evidence="2" id="KW-0489">Methyltransferase</keyword>
<dbReference type="EMBL" id="SMRT01000008">
    <property type="protein sequence ID" value="TDF96205.1"/>
    <property type="molecule type" value="Genomic_DNA"/>
</dbReference>
<feature type="coiled-coil region" evidence="1">
    <location>
        <begin position="468"/>
        <end position="533"/>
    </location>
</feature>
<organism evidence="2 3">
    <name type="scientific">Paenibacillus piri</name>
    <dbReference type="NCBI Taxonomy" id="2547395"/>
    <lineage>
        <taxon>Bacteria</taxon>
        <taxon>Bacillati</taxon>
        <taxon>Bacillota</taxon>
        <taxon>Bacilli</taxon>
        <taxon>Bacillales</taxon>
        <taxon>Paenibacillaceae</taxon>
        <taxon>Paenibacillus</taxon>
    </lineage>
</organism>
<evidence type="ECO:0000313" key="2">
    <source>
        <dbReference type="EMBL" id="TDF96205.1"/>
    </source>
</evidence>
<dbReference type="CDD" id="cd02440">
    <property type="entry name" value="AdoMet_MTases"/>
    <property type="match status" value="1"/>
</dbReference>
<reference evidence="2 3" key="1">
    <citation type="submission" date="2019-03" db="EMBL/GenBank/DDBJ databases">
        <title>This is whole genome sequence of Paenibacillus sp MS74 strain.</title>
        <authorList>
            <person name="Trinh H.N."/>
        </authorList>
    </citation>
    <scope>NUCLEOTIDE SEQUENCE [LARGE SCALE GENOMIC DNA]</scope>
    <source>
        <strain evidence="2 3">MS74</strain>
    </source>
</reference>
<dbReference type="PANTHER" id="PTHR43861">
    <property type="entry name" value="TRANS-ACONITATE 2-METHYLTRANSFERASE-RELATED"/>
    <property type="match status" value="1"/>
</dbReference>
<dbReference type="Pfam" id="PF13489">
    <property type="entry name" value="Methyltransf_23"/>
    <property type="match status" value="1"/>
</dbReference>
<evidence type="ECO:0000256" key="1">
    <source>
        <dbReference type="SAM" id="Coils"/>
    </source>
</evidence>
<dbReference type="AlphaFoldDB" id="A0A4R5KMP6"/>
<sequence length="551" mass="64179">MSKYDFGINMNTNNSHSIILHRISEHSKVLEFGPATGSMTRYMKEELGCEIFCVEIDKNAAEKAKIYCDKMIISNLDTLEWVKDLEGHKFDHIIYADVLEHLYNPWEVLKVSLDFLKENGTVISSIPNVSHSAIIMELLEGKFNYNQIGLLDDTHIRFFTKNSVLDLLEQSGLFPVEWLATFALPEQTEFKQKYSNLPESVERYLKQKENAHVYQFVTVSKRKQDVSIEEYSNQLTNKPDYLFNEYLQVFWEVNGLYKEEHSLKIPLINSNDYITYDIVIPEGAGSKLRLDPINKMAYVDINKIIIFDDDPHAIKDPTSQMIWSEENCFSGLVEQNGILRLKSSSYCFFCTTNDPQLSLDGILLSDNNKKRYLRIMMRVLEDIPEIIVKANQHIEYIKNELIETNRKFKIETDNSYENKQKLDEKEKFINRLVEVSEFLQNDLKEKDKILNITAELLMKKDEQLNNTIMILNKKDELLNNTIENLKNKDEQLKNTLDVLQKKEEIVSSLNGLITDLSEKSNSLQKTLNDLMNSTSWKITKGLRKIGHFFKK</sequence>
<accession>A0A4R5KMP6</accession>
<protein>
    <submittedName>
        <fullName evidence="2">Methyltransferase domain-containing protein</fullName>
    </submittedName>
</protein>
<evidence type="ECO:0000313" key="3">
    <source>
        <dbReference type="Proteomes" id="UP000295636"/>
    </source>
</evidence>
<dbReference type="Proteomes" id="UP000295636">
    <property type="component" value="Unassembled WGS sequence"/>
</dbReference>
<keyword evidence="1" id="KW-0175">Coiled coil</keyword>
<keyword evidence="3" id="KW-1185">Reference proteome</keyword>
<name>A0A4R5KMP6_9BACL</name>
<keyword evidence="2" id="KW-0808">Transferase</keyword>
<comment type="caution">
    <text evidence="2">The sequence shown here is derived from an EMBL/GenBank/DDBJ whole genome shotgun (WGS) entry which is preliminary data.</text>
</comment>
<dbReference type="RefSeq" id="WP_133230412.1">
    <property type="nucleotide sequence ID" value="NZ_SMRT01000008.1"/>
</dbReference>
<dbReference type="InterPro" id="IPR029063">
    <property type="entry name" value="SAM-dependent_MTases_sf"/>
</dbReference>
<proteinExistence type="predicted"/>
<dbReference type="Gene3D" id="3.40.50.150">
    <property type="entry name" value="Vaccinia Virus protein VP39"/>
    <property type="match status" value="1"/>
</dbReference>
<dbReference type="SUPFAM" id="SSF53335">
    <property type="entry name" value="S-adenosyl-L-methionine-dependent methyltransferases"/>
    <property type="match status" value="1"/>
</dbReference>